<reference evidence="2" key="2">
    <citation type="submission" date="2023-06" db="EMBL/GenBank/DDBJ databases">
        <authorList>
            <person name="Zeman M."/>
            <person name="Kubasova T."/>
            <person name="Jahodarova E."/>
            <person name="Nykrynova M."/>
            <person name="Rychlik I."/>
        </authorList>
    </citation>
    <scope>NUCLEOTIDE SEQUENCE</scope>
    <source>
        <strain evidence="2">153_Feed</strain>
    </source>
</reference>
<protein>
    <recommendedName>
        <fullName evidence="4">PIN domain-containing protein</fullName>
    </recommendedName>
</protein>
<accession>A0ABT7V592</accession>
<dbReference type="EMBL" id="JAUDEA010000017">
    <property type="protein sequence ID" value="MDM8271774.1"/>
    <property type="molecule type" value="Genomic_DNA"/>
</dbReference>
<feature type="region of interest" description="Disordered" evidence="1">
    <location>
        <begin position="165"/>
        <end position="203"/>
    </location>
</feature>
<dbReference type="Proteomes" id="UP001529256">
    <property type="component" value="Unassembled WGS sequence"/>
</dbReference>
<reference evidence="2" key="1">
    <citation type="submission" date="2023-06" db="EMBL/GenBank/DDBJ databases">
        <title>Identification and characterization of horizontal gene transfer across gut microbiota members of farm animals based on homology search.</title>
        <authorList>
            <person name="Schwarzerova J."/>
            <person name="Nykrynova M."/>
            <person name="Jureckova K."/>
            <person name="Cejkova D."/>
            <person name="Rychlik I."/>
        </authorList>
    </citation>
    <scope>NUCLEOTIDE SEQUENCE</scope>
    <source>
        <strain evidence="2">153_Feed</strain>
    </source>
</reference>
<evidence type="ECO:0000313" key="3">
    <source>
        <dbReference type="Proteomes" id="UP001529256"/>
    </source>
</evidence>
<dbReference type="RefSeq" id="WP_289511851.1">
    <property type="nucleotide sequence ID" value="NZ_JAUDEA010000017.1"/>
</dbReference>
<evidence type="ECO:0000313" key="2">
    <source>
        <dbReference type="EMBL" id="MDM8271774.1"/>
    </source>
</evidence>
<proteinExistence type="predicted"/>
<sequence length="203" mass="23170">MHDTDTLIFIDTCSLLVSCWDSRGHGSGETFTANRAKEQNFWDMLLPSLGRLGELIVTKRNYDELVKLSAVRNDSRQPQLAERCAHVLKRLLPLLENNFVSIVGDTNDPFADATLLSVALKFRTRKNMLFITQDRALASDLIAISNFKSVRPGRHQMKVRRLDRDGGIEKWQFSDNKPAEKSPSSHEPPASDEHIQAPKEWWR</sequence>
<evidence type="ECO:0000256" key="1">
    <source>
        <dbReference type="SAM" id="MobiDB-lite"/>
    </source>
</evidence>
<keyword evidence="3" id="KW-1185">Reference proteome</keyword>
<feature type="compositionally biased region" description="Basic and acidic residues" evidence="1">
    <location>
        <begin position="177"/>
        <end position="203"/>
    </location>
</feature>
<comment type="caution">
    <text evidence="2">The sequence shown here is derived from an EMBL/GenBank/DDBJ whole genome shotgun (WGS) entry which is preliminary data.</text>
</comment>
<name>A0ABT7V592_9ACTN</name>
<gene>
    <name evidence="2" type="ORF">QUW25_08865</name>
</gene>
<evidence type="ECO:0008006" key="4">
    <source>
        <dbReference type="Google" id="ProtNLM"/>
    </source>
</evidence>
<organism evidence="2 3">
    <name type="scientific">Thermophilibacter provencensis</name>
    <dbReference type="NCBI Taxonomy" id="1852386"/>
    <lineage>
        <taxon>Bacteria</taxon>
        <taxon>Bacillati</taxon>
        <taxon>Actinomycetota</taxon>
        <taxon>Coriobacteriia</taxon>
        <taxon>Coriobacteriales</taxon>
        <taxon>Atopobiaceae</taxon>
        <taxon>Thermophilibacter</taxon>
    </lineage>
</organism>